<comment type="caution">
    <text evidence="4">The sequence shown here is derived from an EMBL/GenBank/DDBJ whole genome shotgun (WGS) entry which is preliminary data.</text>
</comment>
<keyword evidence="2" id="KW-0456">Lyase</keyword>
<dbReference type="Pfam" id="PF02775">
    <property type="entry name" value="TPP_enzyme_C"/>
    <property type="match status" value="1"/>
</dbReference>
<evidence type="ECO:0000313" key="5">
    <source>
        <dbReference type="Proteomes" id="UP000019140"/>
    </source>
</evidence>
<sequence>SGYYVFWQDDLAASRTAAPTDAAATPDIGRQPVFVAAAANRSRAPWRRYEALTCLLDALTDEFLFVNLGDPCKEVCDIRDRDETFYMLGSMGLVTPLGLGFAQAYRDLGGERKTVAVDGDGSQLMQMGSLGTFAREQPDLALIIVDNSSYGSTGDQPTLTGTHVDLEGVVRALGLRNTATVGHPQAFEDRLSQVLSMPGPSVTVVRVQPGAPATSLVPFTPYEIAERFQIAAGAADLSLAAVAD</sequence>
<dbReference type="PANTHER" id="PTHR42818">
    <property type="entry name" value="SULFOPYRUVATE DECARBOXYLASE SUBUNIT ALPHA"/>
    <property type="match status" value="1"/>
</dbReference>
<dbReference type="Proteomes" id="UP000019140">
    <property type="component" value="Unassembled WGS sequence"/>
</dbReference>
<evidence type="ECO:0000313" key="4">
    <source>
        <dbReference type="EMBL" id="ETW97002.1"/>
    </source>
</evidence>
<keyword evidence="5" id="KW-1185">Reference proteome</keyword>
<dbReference type="SUPFAM" id="SSF52518">
    <property type="entry name" value="Thiamin diphosphate-binding fold (THDP-binding)"/>
    <property type="match status" value="1"/>
</dbReference>
<accession>W4LG73</accession>
<evidence type="ECO:0000256" key="1">
    <source>
        <dbReference type="ARBA" id="ARBA00022793"/>
    </source>
</evidence>
<dbReference type="PANTHER" id="PTHR42818:SF1">
    <property type="entry name" value="SULFOPYRUVATE DECARBOXYLASE"/>
    <property type="match status" value="1"/>
</dbReference>
<proteinExistence type="predicted"/>
<keyword evidence="1" id="KW-0210">Decarboxylase</keyword>
<dbReference type="InterPro" id="IPR051818">
    <property type="entry name" value="TPP_dependent_decarboxylase"/>
</dbReference>
<dbReference type="GO" id="GO:0044281">
    <property type="term" value="P:small molecule metabolic process"/>
    <property type="evidence" value="ECO:0007669"/>
    <property type="project" value="UniProtKB-ARBA"/>
</dbReference>
<dbReference type="InterPro" id="IPR011766">
    <property type="entry name" value="TPP_enzyme_TPP-bd"/>
</dbReference>
<dbReference type="InterPro" id="IPR029061">
    <property type="entry name" value="THDP-binding"/>
</dbReference>
<dbReference type="GO" id="GO:0030976">
    <property type="term" value="F:thiamine pyrophosphate binding"/>
    <property type="evidence" value="ECO:0007669"/>
    <property type="project" value="InterPro"/>
</dbReference>
<evidence type="ECO:0000256" key="2">
    <source>
        <dbReference type="ARBA" id="ARBA00023239"/>
    </source>
</evidence>
<reference evidence="4 5" key="1">
    <citation type="journal article" date="2014" name="Nature">
        <title>An environmental bacterial taxon with a large and distinct metabolic repertoire.</title>
        <authorList>
            <person name="Wilson M.C."/>
            <person name="Mori T."/>
            <person name="Ruckert C."/>
            <person name="Uria A.R."/>
            <person name="Helf M.J."/>
            <person name="Takada K."/>
            <person name="Gernert C."/>
            <person name="Steffens U.A."/>
            <person name="Heycke N."/>
            <person name="Schmitt S."/>
            <person name="Rinke C."/>
            <person name="Helfrich E.J."/>
            <person name="Brachmann A.O."/>
            <person name="Gurgui C."/>
            <person name="Wakimoto T."/>
            <person name="Kracht M."/>
            <person name="Crusemann M."/>
            <person name="Hentschel U."/>
            <person name="Abe I."/>
            <person name="Matsunaga S."/>
            <person name="Kalinowski J."/>
            <person name="Takeyama H."/>
            <person name="Piel J."/>
        </authorList>
    </citation>
    <scope>NUCLEOTIDE SEQUENCE [LARGE SCALE GENOMIC DNA]</scope>
    <source>
        <strain evidence="5">TSY2</strain>
    </source>
</reference>
<dbReference type="EMBL" id="AZHX01002115">
    <property type="protein sequence ID" value="ETW97002.1"/>
    <property type="molecule type" value="Genomic_DNA"/>
</dbReference>
<organism evidence="4 5">
    <name type="scientific">Candidatus Entotheonella gemina</name>
    <dbReference type="NCBI Taxonomy" id="1429439"/>
    <lineage>
        <taxon>Bacteria</taxon>
        <taxon>Pseudomonadati</taxon>
        <taxon>Nitrospinota/Tectimicrobiota group</taxon>
        <taxon>Candidatus Tectimicrobiota</taxon>
        <taxon>Candidatus Entotheonellia</taxon>
        <taxon>Candidatus Entotheonellales</taxon>
        <taxon>Candidatus Entotheonellaceae</taxon>
        <taxon>Candidatus Entotheonella</taxon>
    </lineage>
</organism>
<name>W4LG73_9BACT</name>
<gene>
    <name evidence="4" type="ORF">ETSY2_45410</name>
</gene>
<feature type="domain" description="Thiamine pyrophosphate enzyme TPP-binding" evidence="3">
    <location>
        <begin position="86"/>
        <end position="203"/>
    </location>
</feature>
<dbReference type="HOGENOM" id="CLU_1135515_0_0_7"/>
<evidence type="ECO:0000259" key="3">
    <source>
        <dbReference type="Pfam" id="PF02775"/>
    </source>
</evidence>
<dbReference type="Gene3D" id="3.40.50.970">
    <property type="match status" value="1"/>
</dbReference>
<feature type="non-terminal residue" evidence="4">
    <location>
        <position position="1"/>
    </location>
</feature>
<dbReference type="AlphaFoldDB" id="W4LG73"/>
<protein>
    <recommendedName>
        <fullName evidence="3">Thiamine pyrophosphate enzyme TPP-binding domain-containing protein</fullName>
    </recommendedName>
</protein>
<dbReference type="GO" id="GO:0016831">
    <property type="term" value="F:carboxy-lyase activity"/>
    <property type="evidence" value="ECO:0007669"/>
    <property type="project" value="UniProtKB-KW"/>
</dbReference>